<dbReference type="Pfam" id="PF20474">
    <property type="entry name" value="PHL"/>
    <property type="match status" value="1"/>
</dbReference>
<feature type="compositionally biased region" description="Low complexity" evidence="2">
    <location>
        <begin position="1330"/>
        <end position="1372"/>
    </location>
</feature>
<feature type="region of interest" description="Disordered" evidence="2">
    <location>
        <begin position="1330"/>
        <end position="1466"/>
    </location>
</feature>
<feature type="region of interest" description="Disordered" evidence="2">
    <location>
        <begin position="530"/>
        <end position="639"/>
    </location>
</feature>
<name>A0A5N5NBL2_9ROSI</name>
<feature type="compositionally biased region" description="Polar residues" evidence="2">
    <location>
        <begin position="530"/>
        <end position="542"/>
    </location>
</feature>
<dbReference type="PANTHER" id="PTHR13526:SF8">
    <property type="entry name" value="TRANSCRIPTION FACTOR SPT20 HOMOLOG"/>
    <property type="match status" value="1"/>
</dbReference>
<proteinExistence type="predicted"/>
<dbReference type="InterPro" id="IPR046467">
    <property type="entry name" value="PHL_dom"/>
</dbReference>
<evidence type="ECO:0000313" key="5">
    <source>
        <dbReference type="EMBL" id="KAB5564023.1"/>
    </source>
</evidence>
<dbReference type="InterPro" id="IPR046468">
    <property type="entry name" value="Spt20-like_SEP"/>
</dbReference>
<feature type="region of interest" description="Disordered" evidence="2">
    <location>
        <begin position="697"/>
        <end position="736"/>
    </location>
</feature>
<accession>A0A5N5NBL2</accession>
<sequence>MGVVSFKVSKTGTRFRSKPIVQSDTVLDEVLENFKESSVIVSKNESSTRKGEADIVEGAEDALAVSSSSFLGHEVSFTLSLYPDGYSIGKPSEIEAEHQAPLQDGQKLLHPYDKTSETLFSAIESGRLPGDILDDIPCKYVNGTLICEVRDYRKCASEQGSSTPSMDGIPIVDKVCLRMSLENVVKDIPLISDNSWTYGDLMEVESRILKALQPQLCLDPTPKLDRLCNNSILTKLNLDLKSFRRNRLRHIAEVTVTSKNRIHGTNACINLVPESSNSRLGDSGINSGNVMPQYVQENQTTQNLGPSSMLDLSARSFAPNGNVPGWPLVSQQQRYQMGISPRSMQDQGSGSPANISGAAPFGKDKIVAHSTMNSAILLGKRENQDAQMSPLSSFSKRPRLTPAGPDGIQQQQRGPHMDGLHESEMNRKSSLLQKQIMSRGIQYANAGIQKYPHQMLDGVLHQNAAAATFSAGHSGMRLGLKEEQFESEKLDGSVLSQGKNDMQMMEIETGHLETQQPWLQRRLSQPVMRSNFPQAGWNNPSQDCMKEEQPQKRKPAQSPRLSTGGLAQSPLSSKSGELSNGSAGPHFGAAAATASLGSSQKEKSVVAPVGGTPSLTSSANDSLQRKHQGQGAAKWRLNSLPKTPVMSNVGSPASVSNISIPLNANSPSIGTPTPPMADQSMHERFTKIEMVTKRHQLNRQKNKVDDYPIRKPKTYSPQNLSLHLSNSTSNEEFKNDTNATQLSKSLVGGNMNICKMRFMDFIITEGVLQGNDGPYVQRVQNRMIMSEKPNDGTVVMHYGEADEFDLLSAEDYLPTLPNTHFADLLAAQLRLLVRFEGNDFFPETQISDYIFSMELNLSKCNLLYQMMREGYKVDDHIQPRPICTNIASSNQPNVSGGPPNNSAIEVKQYNEAVPVQPCNDLKPTLGGNASFNSSHNLLANTRMLPSGNPQSLVSGISVPARSQQLDPHHSLLQQQQQQQQHALMHQQNSQFQRSQMVLPSNSLSHLGAIGPNSNMQLGGHLVNKSSLQQLQQHQHQQQQQQQQQLQQPQSQQLQQPQSQQLQQPQSQQLQQQHQQSQQHQQLQQHQQQQQQLLQKQQQQQQQLLQQKQQQQLLQQQQQQLLQQQQHQHQQQQQQLQQLQPQQHQLPQMQQRKMMMGPGTAMGMGSMGNNMVGLGGLGNAMGGARGVGPGISPGISGPMAPIAGMSNVGQTPMNLGQTPNIHTINQQLRGGHMTPATALIIKQRMKETGLIGPSQSGIAGMSGVRQLHPGSAGFSMPGQSLNRANMNLMQRSPVGPMGPPKLMTGMNPYMNQQQQQQLQLHQQQQQQQLQQQQQQLPQSQRQQLQPHQHQQLLQQQQQETTSTSSSPQPVVSPLQIGSPSTMGIPQLNQQTQQQQPQQQLSPQQISQQTPLSPQLSSGAIHAISAGNPETCPASPQLSSQTLGSAGSITNSPMELQTVSKSNSVSNA</sequence>
<dbReference type="GO" id="GO:0006357">
    <property type="term" value="P:regulation of transcription by RNA polymerase II"/>
    <property type="evidence" value="ECO:0007669"/>
    <property type="project" value="TreeGrafter"/>
</dbReference>
<dbReference type="GO" id="GO:0000124">
    <property type="term" value="C:SAGA complex"/>
    <property type="evidence" value="ECO:0007669"/>
    <property type="project" value="InterPro"/>
</dbReference>
<reference evidence="6" key="1">
    <citation type="journal article" date="2019" name="Gigascience">
        <title>De novo genome assembly of the endangered Acer yangbiense, a plant species with extremely small populations endemic to Yunnan Province, China.</title>
        <authorList>
            <person name="Yang J."/>
            <person name="Wariss H.M."/>
            <person name="Tao L."/>
            <person name="Zhang R."/>
            <person name="Yun Q."/>
            <person name="Hollingsworth P."/>
            <person name="Dao Z."/>
            <person name="Luo G."/>
            <person name="Guo H."/>
            <person name="Ma Y."/>
            <person name="Sun W."/>
        </authorList>
    </citation>
    <scope>NUCLEOTIDE SEQUENCE [LARGE SCALE GENOMIC DNA]</scope>
    <source>
        <strain evidence="6">cv. br00</strain>
    </source>
</reference>
<feature type="domain" description="PHL" evidence="4">
    <location>
        <begin position="694"/>
        <end position="837"/>
    </location>
</feature>
<evidence type="ECO:0000259" key="4">
    <source>
        <dbReference type="Pfam" id="PF20474"/>
    </source>
</evidence>
<feature type="region of interest" description="Disordered" evidence="2">
    <location>
        <begin position="339"/>
        <end position="358"/>
    </location>
</feature>
<comment type="caution">
    <text evidence="5">The sequence shown here is derived from an EMBL/GenBank/DDBJ whole genome shotgun (WGS) entry which is preliminary data.</text>
</comment>
<evidence type="ECO:0000256" key="2">
    <source>
        <dbReference type="SAM" id="MobiDB-lite"/>
    </source>
</evidence>
<evidence type="ECO:0000259" key="3">
    <source>
        <dbReference type="Pfam" id="PF12090"/>
    </source>
</evidence>
<feature type="region of interest" description="Disordered" evidence="2">
    <location>
        <begin position="965"/>
        <end position="993"/>
    </location>
</feature>
<keyword evidence="1" id="KW-0175">Coiled coil</keyword>
<gene>
    <name evidence="5" type="ORF">DKX38_004077</name>
</gene>
<feature type="compositionally biased region" description="Polar residues" evidence="2">
    <location>
        <begin position="613"/>
        <end position="622"/>
    </location>
</feature>
<feature type="compositionally biased region" description="Low complexity" evidence="2">
    <location>
        <begin position="719"/>
        <end position="730"/>
    </location>
</feature>
<feature type="compositionally biased region" description="Low complexity" evidence="2">
    <location>
        <begin position="1383"/>
        <end position="1416"/>
    </location>
</feature>
<keyword evidence="6" id="KW-1185">Reference proteome</keyword>
<dbReference type="PANTHER" id="PTHR13526">
    <property type="entry name" value="TRANSCRIPTION FACTOR SPT20 HOMOLOG"/>
    <property type="match status" value="1"/>
</dbReference>
<evidence type="ECO:0000313" key="6">
    <source>
        <dbReference type="Proteomes" id="UP000326939"/>
    </source>
</evidence>
<dbReference type="InterPro" id="IPR021950">
    <property type="entry name" value="Spt20"/>
</dbReference>
<feature type="compositionally biased region" description="Polar residues" evidence="2">
    <location>
        <begin position="559"/>
        <end position="582"/>
    </location>
</feature>
<feature type="compositionally biased region" description="Low complexity" evidence="2">
    <location>
        <begin position="965"/>
        <end position="990"/>
    </location>
</feature>
<dbReference type="GO" id="GO:0003712">
    <property type="term" value="F:transcription coregulator activity"/>
    <property type="evidence" value="ECO:0007669"/>
    <property type="project" value="InterPro"/>
</dbReference>
<dbReference type="Proteomes" id="UP000326939">
    <property type="component" value="Chromosome 3"/>
</dbReference>
<feature type="compositionally biased region" description="Polar residues" evidence="2">
    <location>
        <begin position="342"/>
        <end position="354"/>
    </location>
</feature>
<feature type="coiled-coil region" evidence="1">
    <location>
        <begin position="1079"/>
        <end position="1141"/>
    </location>
</feature>
<dbReference type="EMBL" id="VDCV01000003">
    <property type="protein sequence ID" value="KAB5564023.1"/>
    <property type="molecule type" value="Genomic_DNA"/>
</dbReference>
<evidence type="ECO:0000256" key="1">
    <source>
        <dbReference type="SAM" id="Coils"/>
    </source>
</evidence>
<feature type="compositionally biased region" description="Polar residues" evidence="2">
    <location>
        <begin position="1432"/>
        <end position="1466"/>
    </location>
</feature>
<feature type="domain" description="Spt20-like SEP" evidence="3">
    <location>
        <begin position="73"/>
        <end position="227"/>
    </location>
</feature>
<organism evidence="5 6">
    <name type="scientific">Salix brachista</name>
    <dbReference type="NCBI Taxonomy" id="2182728"/>
    <lineage>
        <taxon>Eukaryota</taxon>
        <taxon>Viridiplantae</taxon>
        <taxon>Streptophyta</taxon>
        <taxon>Embryophyta</taxon>
        <taxon>Tracheophyta</taxon>
        <taxon>Spermatophyta</taxon>
        <taxon>Magnoliopsida</taxon>
        <taxon>eudicotyledons</taxon>
        <taxon>Gunneridae</taxon>
        <taxon>Pentapetalae</taxon>
        <taxon>rosids</taxon>
        <taxon>fabids</taxon>
        <taxon>Malpighiales</taxon>
        <taxon>Salicaceae</taxon>
        <taxon>Saliceae</taxon>
        <taxon>Salix</taxon>
    </lineage>
</organism>
<feature type="region of interest" description="Disordered" evidence="2">
    <location>
        <begin position="379"/>
        <end position="421"/>
    </location>
</feature>
<dbReference type="Pfam" id="PF12090">
    <property type="entry name" value="Spt20_SEP"/>
    <property type="match status" value="1"/>
</dbReference>
<feature type="compositionally biased region" description="Polar residues" evidence="2">
    <location>
        <begin position="385"/>
        <end position="395"/>
    </location>
</feature>
<feature type="region of interest" description="Disordered" evidence="2">
    <location>
        <begin position="1026"/>
        <end position="1076"/>
    </location>
</feature>
<protein>
    <submittedName>
        <fullName evidence="5">Uncharacterized protein</fullName>
    </submittedName>
</protein>